<accession>A0A6N3EWT8</accession>
<organism evidence="1">
    <name type="scientific">Phytobacter massiliensis</name>
    <dbReference type="NCBI Taxonomy" id="1485952"/>
    <lineage>
        <taxon>Bacteria</taxon>
        <taxon>Pseudomonadati</taxon>
        <taxon>Pseudomonadota</taxon>
        <taxon>Gammaproteobacteria</taxon>
        <taxon>Enterobacterales</taxon>
        <taxon>Enterobacteriaceae</taxon>
        <taxon>Phytobacter</taxon>
    </lineage>
</organism>
<proteinExistence type="predicted"/>
<reference evidence="1" key="1">
    <citation type="submission" date="2019-11" db="EMBL/GenBank/DDBJ databases">
        <authorList>
            <person name="Feng L."/>
        </authorList>
    </citation>
    <scope>NUCLEOTIDE SEQUENCE</scope>
    <source>
        <strain evidence="1">EMassiliensisLFYP7</strain>
    </source>
</reference>
<gene>
    <name evidence="1" type="ORF">EMLFYP7_02327</name>
</gene>
<dbReference type="AlphaFoldDB" id="A0A6N3EWT8"/>
<evidence type="ECO:0000313" key="1">
    <source>
        <dbReference type="EMBL" id="VYU42647.1"/>
    </source>
</evidence>
<name>A0A6N3EWT8_9ENTR</name>
<protein>
    <submittedName>
        <fullName evidence="1">Uncharacterized protein</fullName>
    </submittedName>
</protein>
<sequence>MKRILLRRNAGSLASMVLKIKKGVPHGTFFTVALHYLD</sequence>
<dbReference type="EMBL" id="CACRTZ010000029">
    <property type="protein sequence ID" value="VYU42647.1"/>
    <property type="molecule type" value="Genomic_DNA"/>
</dbReference>